<feature type="domain" description="Tripartite ATP-independent periplasmic transporters DctQ component" evidence="10">
    <location>
        <begin position="30"/>
        <end position="158"/>
    </location>
</feature>
<evidence type="ECO:0000256" key="7">
    <source>
        <dbReference type="ARBA" id="ARBA00023136"/>
    </source>
</evidence>
<proteinExistence type="inferred from homology"/>
<keyword evidence="3" id="KW-1003">Cell membrane</keyword>
<keyword evidence="2 9" id="KW-0813">Transport</keyword>
<sequence>MSALEFFVRLVDSMNEYIGRFVSWFTLATVIICFVVVVLRYAFGIGILWLQELYVWSHAIVFMVGAGYTMLHGGHVRVDIFYDRLDVRKKAWTNIFGTIVFLLPWLAVVAYYGVGFFEASYRVGESSPQGGGMPALYVLKSLILVFCFLVGLQGLALMGRSILILKGHAGFLPEPEEFTKR</sequence>
<comment type="subcellular location">
    <subcellularLocation>
        <location evidence="1 9">Cell inner membrane</location>
        <topology evidence="1 9">Multi-pass membrane protein</topology>
    </subcellularLocation>
</comment>
<evidence type="ECO:0000313" key="12">
    <source>
        <dbReference type="Proteomes" id="UP000277424"/>
    </source>
</evidence>
<dbReference type="GO" id="GO:0005886">
    <property type="term" value="C:plasma membrane"/>
    <property type="evidence" value="ECO:0007669"/>
    <property type="project" value="UniProtKB-SubCell"/>
</dbReference>
<gene>
    <name evidence="11" type="ORF">BCL74_0691</name>
</gene>
<evidence type="ECO:0000256" key="8">
    <source>
        <dbReference type="ARBA" id="ARBA00038436"/>
    </source>
</evidence>
<evidence type="ECO:0000259" key="10">
    <source>
        <dbReference type="Pfam" id="PF04290"/>
    </source>
</evidence>
<dbReference type="PANTHER" id="PTHR35011">
    <property type="entry name" value="2,3-DIKETO-L-GULONATE TRAP TRANSPORTER SMALL PERMEASE PROTEIN YIAM"/>
    <property type="match status" value="1"/>
</dbReference>
<evidence type="ECO:0000256" key="4">
    <source>
        <dbReference type="ARBA" id="ARBA00022519"/>
    </source>
</evidence>
<comment type="similarity">
    <text evidence="8 9">Belongs to the TRAP transporter small permease family.</text>
</comment>
<dbReference type="Pfam" id="PF04290">
    <property type="entry name" value="DctQ"/>
    <property type="match status" value="1"/>
</dbReference>
<comment type="caution">
    <text evidence="11">The sequence shown here is derived from an EMBL/GenBank/DDBJ whole genome shotgun (WGS) entry which is preliminary data.</text>
</comment>
<feature type="transmembrane region" description="Helical" evidence="9">
    <location>
        <begin position="21"/>
        <end position="41"/>
    </location>
</feature>
<feature type="transmembrane region" description="Helical" evidence="9">
    <location>
        <begin position="134"/>
        <end position="158"/>
    </location>
</feature>
<feature type="transmembrane region" description="Helical" evidence="9">
    <location>
        <begin position="53"/>
        <end position="71"/>
    </location>
</feature>
<comment type="function">
    <text evidence="9">Part of the tripartite ATP-independent periplasmic (TRAP) transport system.</text>
</comment>
<keyword evidence="7 9" id="KW-0472">Membrane</keyword>
<dbReference type="AlphaFoldDB" id="A0A420WPF2"/>
<comment type="subunit">
    <text evidence="9">The complex comprises the extracytoplasmic solute receptor protein and the two transmembrane proteins.</text>
</comment>
<evidence type="ECO:0000256" key="5">
    <source>
        <dbReference type="ARBA" id="ARBA00022692"/>
    </source>
</evidence>
<dbReference type="GO" id="GO:0022857">
    <property type="term" value="F:transmembrane transporter activity"/>
    <property type="evidence" value="ECO:0007669"/>
    <property type="project" value="UniProtKB-UniRule"/>
</dbReference>
<name>A0A420WPF2_9PROT</name>
<reference evidence="11 12" key="1">
    <citation type="submission" date="2018-10" db="EMBL/GenBank/DDBJ databases">
        <title>Comparative analysis of microorganisms from saline springs in Andes Mountain Range, Colombia.</title>
        <authorList>
            <person name="Rubin E."/>
        </authorList>
    </citation>
    <scope>NUCLEOTIDE SEQUENCE [LARGE SCALE GENOMIC DNA]</scope>
    <source>
        <strain evidence="11 12">USBA 36</strain>
    </source>
</reference>
<organism evidence="11 12">
    <name type="scientific">Oceanibaculum indicum</name>
    <dbReference type="NCBI Taxonomy" id="526216"/>
    <lineage>
        <taxon>Bacteria</taxon>
        <taxon>Pseudomonadati</taxon>
        <taxon>Pseudomonadota</taxon>
        <taxon>Alphaproteobacteria</taxon>
        <taxon>Rhodospirillales</taxon>
        <taxon>Oceanibaculaceae</taxon>
        <taxon>Oceanibaculum</taxon>
    </lineage>
</organism>
<keyword evidence="5 9" id="KW-0812">Transmembrane</keyword>
<accession>A0A420WPF2</accession>
<dbReference type="InterPro" id="IPR055348">
    <property type="entry name" value="DctQ"/>
</dbReference>
<feature type="transmembrane region" description="Helical" evidence="9">
    <location>
        <begin position="92"/>
        <end position="114"/>
    </location>
</feature>
<evidence type="ECO:0000256" key="2">
    <source>
        <dbReference type="ARBA" id="ARBA00022448"/>
    </source>
</evidence>
<dbReference type="PANTHER" id="PTHR35011:SF4">
    <property type="entry name" value="SLL1102 PROTEIN"/>
    <property type="match status" value="1"/>
</dbReference>
<evidence type="ECO:0000256" key="1">
    <source>
        <dbReference type="ARBA" id="ARBA00004429"/>
    </source>
</evidence>
<dbReference type="EMBL" id="RBIG01000001">
    <property type="protein sequence ID" value="RKQ72921.1"/>
    <property type="molecule type" value="Genomic_DNA"/>
</dbReference>
<keyword evidence="4 9" id="KW-0997">Cell inner membrane</keyword>
<evidence type="ECO:0000256" key="3">
    <source>
        <dbReference type="ARBA" id="ARBA00022475"/>
    </source>
</evidence>
<evidence type="ECO:0000313" key="11">
    <source>
        <dbReference type="EMBL" id="RKQ72921.1"/>
    </source>
</evidence>
<keyword evidence="6 9" id="KW-1133">Transmembrane helix</keyword>
<evidence type="ECO:0000256" key="6">
    <source>
        <dbReference type="ARBA" id="ARBA00022989"/>
    </source>
</evidence>
<protein>
    <recommendedName>
        <fullName evidence="9">TRAP transporter small permease protein</fullName>
    </recommendedName>
</protein>
<evidence type="ECO:0000256" key="9">
    <source>
        <dbReference type="RuleBase" id="RU369079"/>
    </source>
</evidence>
<dbReference type="Proteomes" id="UP000277424">
    <property type="component" value="Unassembled WGS sequence"/>
</dbReference>
<dbReference type="InterPro" id="IPR007387">
    <property type="entry name" value="TRAP_DctQ"/>
</dbReference>